<dbReference type="AlphaFoldDB" id="A0AAF3F049"/>
<dbReference type="InterPro" id="IPR036388">
    <property type="entry name" value="WH-like_DNA-bd_sf"/>
</dbReference>
<name>A0AAF3F049_9BILA</name>
<evidence type="ECO:0000256" key="2">
    <source>
        <dbReference type="ARBA" id="ARBA00023242"/>
    </source>
</evidence>
<dbReference type="Pfam" id="PF00250">
    <property type="entry name" value="Forkhead"/>
    <property type="match status" value="1"/>
</dbReference>
<dbReference type="PANTHER" id="PTHR11829:SF388">
    <property type="entry name" value="FORK HEAD DOMAIN-CONTAINING PROTEIN L1-RELATED"/>
    <property type="match status" value="1"/>
</dbReference>
<dbReference type="Gene3D" id="1.10.10.10">
    <property type="entry name" value="Winged helix-like DNA-binding domain superfamily/Winged helix DNA-binding domain"/>
    <property type="match status" value="1"/>
</dbReference>
<keyword evidence="6" id="KW-1185">Reference proteome</keyword>
<evidence type="ECO:0000256" key="1">
    <source>
        <dbReference type="ARBA" id="ARBA00023125"/>
    </source>
</evidence>
<dbReference type="PROSITE" id="PS00657">
    <property type="entry name" value="FORK_HEAD_1"/>
    <property type="match status" value="1"/>
</dbReference>
<dbReference type="Proteomes" id="UP000887575">
    <property type="component" value="Unassembled WGS sequence"/>
</dbReference>
<evidence type="ECO:0000313" key="6">
    <source>
        <dbReference type="Proteomes" id="UP000887575"/>
    </source>
</evidence>
<feature type="domain" description="Fork-head" evidence="5">
    <location>
        <begin position="35"/>
        <end position="136"/>
    </location>
</feature>
<dbReference type="WBParaSite" id="MBELARI_LOCUS19116">
    <property type="protein sequence ID" value="MBELARI_LOCUS19116"/>
    <property type="gene ID" value="MBELARI_LOCUS19116"/>
</dbReference>
<feature type="compositionally biased region" description="Low complexity" evidence="4">
    <location>
        <begin position="275"/>
        <end position="286"/>
    </location>
</feature>
<evidence type="ECO:0000313" key="7">
    <source>
        <dbReference type="WBParaSite" id="MBELARI_LOCUS19116"/>
    </source>
</evidence>
<reference evidence="7" key="1">
    <citation type="submission" date="2024-02" db="UniProtKB">
        <authorList>
            <consortium name="WormBaseParasite"/>
        </authorList>
    </citation>
    <scope>IDENTIFICATION</scope>
</reference>
<dbReference type="PANTHER" id="PTHR11829">
    <property type="entry name" value="FORKHEAD BOX PROTEIN"/>
    <property type="match status" value="1"/>
</dbReference>
<protein>
    <recommendedName>
        <fullName evidence="5">Fork-head domain-containing protein</fullName>
    </recommendedName>
</protein>
<dbReference type="GO" id="GO:0005634">
    <property type="term" value="C:nucleus"/>
    <property type="evidence" value="ECO:0007669"/>
    <property type="project" value="UniProtKB-SubCell"/>
</dbReference>
<dbReference type="SMART" id="SM00339">
    <property type="entry name" value="FH"/>
    <property type="match status" value="1"/>
</dbReference>
<evidence type="ECO:0000256" key="4">
    <source>
        <dbReference type="SAM" id="MobiDB-lite"/>
    </source>
</evidence>
<organism evidence="6 7">
    <name type="scientific">Mesorhabditis belari</name>
    <dbReference type="NCBI Taxonomy" id="2138241"/>
    <lineage>
        <taxon>Eukaryota</taxon>
        <taxon>Metazoa</taxon>
        <taxon>Ecdysozoa</taxon>
        <taxon>Nematoda</taxon>
        <taxon>Chromadorea</taxon>
        <taxon>Rhabditida</taxon>
        <taxon>Rhabditina</taxon>
        <taxon>Rhabditomorpha</taxon>
        <taxon>Rhabditoidea</taxon>
        <taxon>Rhabditidae</taxon>
        <taxon>Mesorhabditinae</taxon>
        <taxon>Mesorhabditis</taxon>
    </lineage>
</organism>
<dbReference type="FunFam" id="1.10.10.10:FF:000598">
    <property type="entry name" value="forkhead box protein I1 isoform X2"/>
    <property type="match status" value="1"/>
</dbReference>
<dbReference type="SUPFAM" id="SSF46785">
    <property type="entry name" value="Winged helix' DNA-binding domain"/>
    <property type="match status" value="1"/>
</dbReference>
<feature type="region of interest" description="Disordered" evidence="4">
    <location>
        <begin position="275"/>
        <end position="300"/>
    </location>
</feature>
<dbReference type="PROSITE" id="PS50039">
    <property type="entry name" value="FORK_HEAD_3"/>
    <property type="match status" value="1"/>
</dbReference>
<dbReference type="PRINTS" id="PR00053">
    <property type="entry name" value="FORKHEAD"/>
</dbReference>
<dbReference type="GO" id="GO:0009653">
    <property type="term" value="P:anatomical structure morphogenesis"/>
    <property type="evidence" value="ECO:0007669"/>
    <property type="project" value="TreeGrafter"/>
</dbReference>
<keyword evidence="2 3" id="KW-0539">Nucleus</keyword>
<dbReference type="InterPro" id="IPR050211">
    <property type="entry name" value="FOX_domain-containing"/>
</dbReference>
<comment type="subcellular location">
    <subcellularLocation>
        <location evidence="3">Nucleus</location>
    </subcellularLocation>
</comment>
<dbReference type="PROSITE" id="PS00658">
    <property type="entry name" value="FORK_HEAD_2"/>
    <property type="match status" value="1"/>
</dbReference>
<dbReference type="GO" id="GO:0000978">
    <property type="term" value="F:RNA polymerase II cis-regulatory region sequence-specific DNA binding"/>
    <property type="evidence" value="ECO:0007669"/>
    <property type="project" value="TreeGrafter"/>
</dbReference>
<dbReference type="GO" id="GO:0030154">
    <property type="term" value="P:cell differentiation"/>
    <property type="evidence" value="ECO:0007669"/>
    <property type="project" value="TreeGrafter"/>
</dbReference>
<accession>A0AAF3F049</accession>
<keyword evidence="1 3" id="KW-0238">DNA-binding</keyword>
<dbReference type="InterPro" id="IPR001766">
    <property type="entry name" value="Fork_head_dom"/>
</dbReference>
<dbReference type="InterPro" id="IPR030456">
    <property type="entry name" value="TF_fork_head_CS_2"/>
</dbReference>
<dbReference type="InterPro" id="IPR036390">
    <property type="entry name" value="WH_DNA-bd_sf"/>
</dbReference>
<feature type="DNA-binding region" description="Fork-head" evidence="3">
    <location>
        <begin position="35"/>
        <end position="136"/>
    </location>
</feature>
<dbReference type="InterPro" id="IPR018122">
    <property type="entry name" value="TF_fork_head_CS_1"/>
</dbReference>
<dbReference type="GO" id="GO:0000981">
    <property type="term" value="F:DNA-binding transcription factor activity, RNA polymerase II-specific"/>
    <property type="evidence" value="ECO:0007669"/>
    <property type="project" value="TreeGrafter"/>
</dbReference>
<evidence type="ECO:0000259" key="5">
    <source>
        <dbReference type="PROSITE" id="PS50039"/>
    </source>
</evidence>
<proteinExistence type="predicted"/>
<evidence type="ECO:0000256" key="3">
    <source>
        <dbReference type="PROSITE-ProRule" id="PRU00089"/>
    </source>
</evidence>
<sequence length="300" mass="33794">MDTNYSDLGFRNRLIKQQPNVQLCGYNEKPQDDNKPPFSYVALIYMAISSVPEKKMTLAQIYKYIETNYEYYRTADSKRKQGWQNSIRHNLSLNDCFVKKPKDGVSSAQDRKGNFWSLTPESENMFDNNNYKRRRVRRPPAPMFPQQTQLQLYSQHPWYSIIQQASLSSVMPPSITHPYLPYMTATQLDPDQKDFHANLHLAATDEHTAASLYSSSLTNPLASFMQDPSSDFLSSSTSSGSFSGLAAPIATHAGMDFWSSAGGLAYGDYMGVSSLQSTPPTSSSHPQDPHAPLEFPYPTQ</sequence>